<sequence length="128" mass="15430">MASVSEASHSKSNTGRDNKQVTEQRDKLQKEAVKILGDKQNIEQEVVEMNKKVLDEVMRNTWKLKDSENYNHVKLRRDLSREDRMVLKEKLEEANKMNNERSEEEKKIFYFRVVGLRIIKWYMKKQER</sequence>
<keyword evidence="3" id="KW-1185">Reference proteome</keyword>
<name>A0AAE1QK63_9EUCA</name>
<protein>
    <submittedName>
        <fullName evidence="2">Uncharacterized protein</fullName>
    </submittedName>
</protein>
<comment type="caution">
    <text evidence="2">The sequence shown here is derived from an EMBL/GenBank/DDBJ whole genome shotgun (WGS) entry which is preliminary data.</text>
</comment>
<feature type="region of interest" description="Disordered" evidence="1">
    <location>
        <begin position="1"/>
        <end position="26"/>
    </location>
</feature>
<feature type="compositionally biased region" description="Polar residues" evidence="1">
    <location>
        <begin position="1"/>
        <end position="13"/>
    </location>
</feature>
<gene>
    <name evidence="2" type="ORF">Pmani_002571</name>
</gene>
<dbReference type="AlphaFoldDB" id="A0AAE1QK63"/>
<accession>A0AAE1QK63</accession>
<proteinExistence type="predicted"/>
<evidence type="ECO:0000313" key="3">
    <source>
        <dbReference type="Proteomes" id="UP001292094"/>
    </source>
</evidence>
<organism evidence="2 3">
    <name type="scientific">Petrolisthes manimaculis</name>
    <dbReference type="NCBI Taxonomy" id="1843537"/>
    <lineage>
        <taxon>Eukaryota</taxon>
        <taxon>Metazoa</taxon>
        <taxon>Ecdysozoa</taxon>
        <taxon>Arthropoda</taxon>
        <taxon>Crustacea</taxon>
        <taxon>Multicrustacea</taxon>
        <taxon>Malacostraca</taxon>
        <taxon>Eumalacostraca</taxon>
        <taxon>Eucarida</taxon>
        <taxon>Decapoda</taxon>
        <taxon>Pleocyemata</taxon>
        <taxon>Anomura</taxon>
        <taxon>Galatheoidea</taxon>
        <taxon>Porcellanidae</taxon>
        <taxon>Petrolisthes</taxon>
    </lineage>
</organism>
<dbReference type="Proteomes" id="UP001292094">
    <property type="component" value="Unassembled WGS sequence"/>
</dbReference>
<reference evidence="2" key="1">
    <citation type="submission" date="2023-11" db="EMBL/GenBank/DDBJ databases">
        <title>Genome assemblies of two species of porcelain crab, Petrolisthes cinctipes and Petrolisthes manimaculis (Anomura: Porcellanidae).</title>
        <authorList>
            <person name="Angst P."/>
        </authorList>
    </citation>
    <scope>NUCLEOTIDE SEQUENCE</scope>
    <source>
        <strain evidence="2">PB745_02</strain>
        <tissue evidence="2">Gill</tissue>
    </source>
</reference>
<feature type="compositionally biased region" description="Basic and acidic residues" evidence="1">
    <location>
        <begin position="14"/>
        <end position="26"/>
    </location>
</feature>
<evidence type="ECO:0000313" key="2">
    <source>
        <dbReference type="EMBL" id="KAK4326968.1"/>
    </source>
</evidence>
<dbReference type="EMBL" id="JAWZYT010000180">
    <property type="protein sequence ID" value="KAK4326968.1"/>
    <property type="molecule type" value="Genomic_DNA"/>
</dbReference>
<evidence type="ECO:0000256" key="1">
    <source>
        <dbReference type="SAM" id="MobiDB-lite"/>
    </source>
</evidence>